<dbReference type="InterPro" id="IPR029775">
    <property type="entry name" value="NPHP4"/>
</dbReference>
<feature type="compositionally biased region" description="Polar residues" evidence="1">
    <location>
        <begin position="476"/>
        <end position="485"/>
    </location>
</feature>
<dbReference type="Pfam" id="PF26186">
    <property type="entry name" value="NPHP4_C2_3rd"/>
    <property type="match status" value="1"/>
</dbReference>
<dbReference type="InterPro" id="IPR058765">
    <property type="entry name" value="NPHP4_C2-like"/>
</dbReference>
<sequence>MSQLWTEIFNSNRWIPPAPSRLTADGTASDCYAISIKGAEIPKLDSHCQYQLRACFYDAAYHTFFGKPWQSRWIDGRQRLIFDETLFFHTKFKEQAVVVVLELVAKNVAQAGPNNDTPASSAEQLVGWTVVRHYKLGRAIVDFSHQGPQFTKYLLNAGTPKILLLIQEPIDDNPQLLKSAGNIDVAIQTHRLLARALDFVPDNSIFGFMDIVPGLESAKRGSALANPVPREPAPSCVDSLSVTFGPHAERLEAELCDLINRDRLFKDNKRLADHKDDEMVVLERRIRIGIHNGWTYIQEPLIFHLSSEEQASTHSLRRKAGKMPARSRSLELRSGGNVMYVRNRVDLNALFADPGLAVIFALDFVVAVKSNEPNPPSQSLIVCWAAWSPFGQELPEIHEMISLPLLGGPSPNPDDSLCFKNLIRIGANNRIRTAIARVSIQFSFALKSQLTEEMMETQQQPHSIAGKPIKPKRRPGNQQQRSYSPSPRDEVISTDASTPAPPSRTGRPPLLKPKPSPQTIIATGLVPGRDVGPASTFQPSFIGQLGHMVELHSSQWSDGASIVLLQQHAMNVSAIPRATFAILSQADFPPIQDRHGDRPELVDPASTQMPNIQVEMNDRLDSNEIILQFLAIASPPDMNYVDSNLPERIFLTFQFYRFPQINTEKLQVALPDKPSPPFYPNILRRVDKTGSTILPGGSGFMVKFTLDPQFMKPGERQQFINYLINHSLHIDVWDADSLMLVGSALLPLRQLCRRSHEAVQAYAQLPIVTTELRPNQSIYPILRAVLYARMANVGYPATRAGGLGLTISSRNSAVISQSLQRKGLTAVDSYRVRAHPLTPSHQTALQRYVTAQKLEIDNRIVQEISEDTRRKLNRMDNIRLIEFASKSVAKTSSKKELFSHEIESYKMIRLETKPKMLLTALLHSITTVHTIFPSLGSVEFMEYLVQNPFPEAVTVDVDISDPELRYDDIN</sequence>
<feature type="domain" description="NPHP4 C2-like" evidence="2">
    <location>
        <begin position="578"/>
        <end position="776"/>
    </location>
</feature>
<dbReference type="GO" id="GO:0090090">
    <property type="term" value="P:negative regulation of canonical Wnt signaling pathway"/>
    <property type="evidence" value="ECO:0007669"/>
    <property type="project" value="InterPro"/>
</dbReference>
<dbReference type="WBParaSite" id="PSAMB.scaffold1163size35103.g11325.t1">
    <property type="protein sequence ID" value="PSAMB.scaffold1163size35103.g11325.t1"/>
    <property type="gene ID" value="PSAMB.scaffold1163size35103.g11325"/>
</dbReference>
<dbReference type="GO" id="GO:0097546">
    <property type="term" value="C:ciliary base"/>
    <property type="evidence" value="ECO:0007669"/>
    <property type="project" value="TreeGrafter"/>
</dbReference>
<reference evidence="4" key="1">
    <citation type="submission" date="2022-11" db="UniProtKB">
        <authorList>
            <consortium name="WormBaseParasite"/>
        </authorList>
    </citation>
    <scope>IDENTIFICATION</scope>
</reference>
<organism evidence="3 4">
    <name type="scientific">Plectus sambesii</name>
    <dbReference type="NCBI Taxonomy" id="2011161"/>
    <lineage>
        <taxon>Eukaryota</taxon>
        <taxon>Metazoa</taxon>
        <taxon>Ecdysozoa</taxon>
        <taxon>Nematoda</taxon>
        <taxon>Chromadorea</taxon>
        <taxon>Plectida</taxon>
        <taxon>Plectina</taxon>
        <taxon>Plectoidea</taxon>
        <taxon>Plectidae</taxon>
        <taxon>Plectus</taxon>
    </lineage>
</organism>
<dbReference type="GO" id="GO:0036064">
    <property type="term" value="C:ciliary basal body"/>
    <property type="evidence" value="ECO:0007669"/>
    <property type="project" value="TreeGrafter"/>
</dbReference>
<dbReference type="Proteomes" id="UP000887566">
    <property type="component" value="Unplaced"/>
</dbReference>
<dbReference type="PANTHER" id="PTHR31043:SF3">
    <property type="entry name" value="NEPHROCYSTIN-4"/>
    <property type="match status" value="1"/>
</dbReference>
<dbReference type="PANTHER" id="PTHR31043">
    <property type="entry name" value="NEPHROCYSTIN-4"/>
    <property type="match status" value="1"/>
</dbReference>
<evidence type="ECO:0000313" key="3">
    <source>
        <dbReference type="Proteomes" id="UP000887566"/>
    </source>
</evidence>
<dbReference type="GO" id="GO:0097730">
    <property type="term" value="C:non-motile cilium"/>
    <property type="evidence" value="ECO:0007669"/>
    <property type="project" value="InterPro"/>
</dbReference>
<feature type="region of interest" description="Disordered" evidence="1">
    <location>
        <begin position="453"/>
        <end position="523"/>
    </location>
</feature>
<accession>A0A914UQR1</accession>
<evidence type="ECO:0000259" key="2">
    <source>
        <dbReference type="Pfam" id="PF26186"/>
    </source>
</evidence>
<protein>
    <submittedName>
        <fullName evidence="4">Nephrocystin-4</fullName>
    </submittedName>
</protein>
<proteinExistence type="predicted"/>
<dbReference type="AlphaFoldDB" id="A0A914UQR1"/>
<keyword evidence="3" id="KW-1185">Reference proteome</keyword>
<evidence type="ECO:0000313" key="4">
    <source>
        <dbReference type="WBParaSite" id="PSAMB.scaffold1163size35103.g11325.t1"/>
    </source>
</evidence>
<evidence type="ECO:0000256" key="1">
    <source>
        <dbReference type="SAM" id="MobiDB-lite"/>
    </source>
</evidence>
<dbReference type="GO" id="GO:1904491">
    <property type="term" value="P:protein localization to ciliary transition zone"/>
    <property type="evidence" value="ECO:0007669"/>
    <property type="project" value="TreeGrafter"/>
</dbReference>
<dbReference type="GO" id="GO:0035869">
    <property type="term" value="C:ciliary transition zone"/>
    <property type="evidence" value="ECO:0007669"/>
    <property type="project" value="TreeGrafter"/>
</dbReference>
<name>A0A914UQR1_9BILA</name>